<feature type="compositionally biased region" description="Polar residues" evidence="1">
    <location>
        <begin position="137"/>
        <end position="147"/>
    </location>
</feature>
<evidence type="ECO:0000313" key="2">
    <source>
        <dbReference type="EMBL" id="CAF2875843.1"/>
    </source>
</evidence>
<sequence>MCLGTQSYNCNSVETLRKTIHINTLNHEGTFCSTHNLCALLFWHSIPCSRIIYKGIGNSFQIKRGISTSHILRRCIHELALDLLETNRHDQNILIHNLRKLISNKNVPGLTTLADKTLAPSPNLKLPSKQTIEETITRNQQRQSQQSDLKDHSSINVQVNSRHRAQSQKSNTKQRPFEHFEQRNDRSQNVRQSKFIQQSQPQNTNSISQKNPHSNDSNQLRKSTTATSSESNNLEQNSNSRQEDIVIEDDGDAQQGSNANNQKNIQ</sequence>
<evidence type="ECO:0000313" key="3">
    <source>
        <dbReference type="Proteomes" id="UP000675881"/>
    </source>
</evidence>
<gene>
    <name evidence="2" type="ORF">LSAA_6770</name>
</gene>
<feature type="compositionally biased region" description="Low complexity" evidence="1">
    <location>
        <begin position="228"/>
        <end position="240"/>
    </location>
</feature>
<organism evidence="2 3">
    <name type="scientific">Lepeophtheirus salmonis</name>
    <name type="common">Salmon louse</name>
    <name type="synonym">Caligus salmonis</name>
    <dbReference type="NCBI Taxonomy" id="72036"/>
    <lineage>
        <taxon>Eukaryota</taxon>
        <taxon>Metazoa</taxon>
        <taxon>Ecdysozoa</taxon>
        <taxon>Arthropoda</taxon>
        <taxon>Crustacea</taxon>
        <taxon>Multicrustacea</taxon>
        <taxon>Hexanauplia</taxon>
        <taxon>Copepoda</taxon>
        <taxon>Siphonostomatoida</taxon>
        <taxon>Caligidae</taxon>
        <taxon>Lepeophtheirus</taxon>
    </lineage>
</organism>
<reference evidence="2" key="1">
    <citation type="submission" date="2021-02" db="EMBL/GenBank/DDBJ databases">
        <authorList>
            <person name="Bekaert M."/>
        </authorList>
    </citation>
    <scope>NUCLEOTIDE SEQUENCE</scope>
    <source>
        <strain evidence="2">IoA-00</strain>
    </source>
</reference>
<keyword evidence="3" id="KW-1185">Reference proteome</keyword>
<feature type="compositionally biased region" description="Polar residues" evidence="1">
    <location>
        <begin position="189"/>
        <end position="227"/>
    </location>
</feature>
<dbReference type="EMBL" id="HG994581">
    <property type="protein sequence ID" value="CAF2875843.1"/>
    <property type="molecule type" value="Genomic_DNA"/>
</dbReference>
<evidence type="ECO:0000256" key="1">
    <source>
        <dbReference type="SAM" id="MobiDB-lite"/>
    </source>
</evidence>
<dbReference type="AlphaFoldDB" id="A0A7R8CS34"/>
<feature type="compositionally biased region" description="Basic and acidic residues" evidence="1">
    <location>
        <begin position="175"/>
        <end position="188"/>
    </location>
</feature>
<accession>A0A7R8CS34</accession>
<proteinExistence type="predicted"/>
<dbReference type="Proteomes" id="UP000675881">
    <property type="component" value="Chromosome 2"/>
</dbReference>
<feature type="region of interest" description="Disordered" evidence="1">
    <location>
        <begin position="136"/>
        <end position="243"/>
    </location>
</feature>
<dbReference type="OrthoDB" id="6382518at2759"/>
<protein>
    <submittedName>
        <fullName evidence="2">(salmon louse) hypothetical protein</fullName>
    </submittedName>
</protein>
<name>A0A7R8CS34_LEPSM</name>